<evidence type="ECO:0000313" key="2">
    <source>
        <dbReference type="EMBL" id="KAF8438133.1"/>
    </source>
</evidence>
<evidence type="ECO:0000313" key="3">
    <source>
        <dbReference type="Proteomes" id="UP001194468"/>
    </source>
</evidence>
<organism evidence="2 3">
    <name type="scientific">Boletus edulis BED1</name>
    <dbReference type="NCBI Taxonomy" id="1328754"/>
    <lineage>
        <taxon>Eukaryota</taxon>
        <taxon>Fungi</taxon>
        <taxon>Dikarya</taxon>
        <taxon>Basidiomycota</taxon>
        <taxon>Agaricomycotina</taxon>
        <taxon>Agaricomycetes</taxon>
        <taxon>Agaricomycetidae</taxon>
        <taxon>Boletales</taxon>
        <taxon>Boletineae</taxon>
        <taxon>Boletaceae</taxon>
        <taxon>Boletoideae</taxon>
        <taxon>Boletus</taxon>
    </lineage>
</organism>
<dbReference type="AlphaFoldDB" id="A0AAD4GDL9"/>
<feature type="domain" description="DUF6699" evidence="1">
    <location>
        <begin position="77"/>
        <end position="205"/>
    </location>
</feature>
<dbReference type="Proteomes" id="UP001194468">
    <property type="component" value="Unassembled WGS sequence"/>
</dbReference>
<evidence type="ECO:0000259" key="1">
    <source>
        <dbReference type="Pfam" id="PF20415"/>
    </source>
</evidence>
<protein>
    <recommendedName>
        <fullName evidence="1">DUF6699 domain-containing protein</fullName>
    </recommendedName>
</protein>
<comment type="caution">
    <text evidence="2">The sequence shown here is derived from an EMBL/GenBank/DDBJ whole genome shotgun (WGS) entry which is preliminary data.</text>
</comment>
<dbReference type="EMBL" id="WHUW01000017">
    <property type="protein sequence ID" value="KAF8438133.1"/>
    <property type="molecule type" value="Genomic_DNA"/>
</dbReference>
<reference evidence="2" key="2">
    <citation type="journal article" date="2020" name="Nat. Commun.">
        <title>Large-scale genome sequencing of mycorrhizal fungi provides insights into the early evolution of symbiotic traits.</title>
        <authorList>
            <person name="Miyauchi S."/>
            <person name="Kiss E."/>
            <person name="Kuo A."/>
            <person name="Drula E."/>
            <person name="Kohler A."/>
            <person name="Sanchez-Garcia M."/>
            <person name="Morin E."/>
            <person name="Andreopoulos B."/>
            <person name="Barry K.W."/>
            <person name="Bonito G."/>
            <person name="Buee M."/>
            <person name="Carver A."/>
            <person name="Chen C."/>
            <person name="Cichocki N."/>
            <person name="Clum A."/>
            <person name="Culley D."/>
            <person name="Crous P.W."/>
            <person name="Fauchery L."/>
            <person name="Girlanda M."/>
            <person name="Hayes R.D."/>
            <person name="Keri Z."/>
            <person name="LaButti K."/>
            <person name="Lipzen A."/>
            <person name="Lombard V."/>
            <person name="Magnuson J."/>
            <person name="Maillard F."/>
            <person name="Murat C."/>
            <person name="Nolan M."/>
            <person name="Ohm R.A."/>
            <person name="Pangilinan J."/>
            <person name="Pereira M.F."/>
            <person name="Perotto S."/>
            <person name="Peter M."/>
            <person name="Pfister S."/>
            <person name="Riley R."/>
            <person name="Sitrit Y."/>
            <person name="Stielow J.B."/>
            <person name="Szollosi G."/>
            <person name="Zifcakova L."/>
            <person name="Stursova M."/>
            <person name="Spatafora J.W."/>
            <person name="Tedersoo L."/>
            <person name="Vaario L.M."/>
            <person name="Yamada A."/>
            <person name="Yan M."/>
            <person name="Wang P."/>
            <person name="Xu J."/>
            <person name="Bruns T."/>
            <person name="Baldrian P."/>
            <person name="Vilgalys R."/>
            <person name="Dunand C."/>
            <person name="Henrissat B."/>
            <person name="Grigoriev I.V."/>
            <person name="Hibbett D."/>
            <person name="Nagy L.G."/>
            <person name="Martin F.M."/>
        </authorList>
    </citation>
    <scope>NUCLEOTIDE SEQUENCE</scope>
    <source>
        <strain evidence="2">BED1</strain>
    </source>
</reference>
<sequence length="240" mass="26843">MAYGKFECSAAGWRAPVRFRIDVSHEAGRFLTGETCRWAPQRGSTFVIVSALHKNSVELNGLLTSSPTGTGHFHPVLDWDIRHAPHRAARVTGQVVLAHHLTQLATFPGVATLHVISDLLAEDWAITAHNSNGVTIDDILSAIYTALHVPLTQSEWECMSPMQRARIEEVFYARCEASRDFDRARHGGVRRMDCLLHTTVFSRLSSLMYRGNRWEVVLTLSRDFGAHASRARSHPKGHRA</sequence>
<keyword evidence="3" id="KW-1185">Reference proteome</keyword>
<proteinExistence type="predicted"/>
<reference evidence="2" key="1">
    <citation type="submission" date="2019-10" db="EMBL/GenBank/DDBJ databases">
        <authorList>
            <consortium name="DOE Joint Genome Institute"/>
            <person name="Kuo A."/>
            <person name="Miyauchi S."/>
            <person name="Kiss E."/>
            <person name="Drula E."/>
            <person name="Kohler A."/>
            <person name="Sanchez-Garcia M."/>
            <person name="Andreopoulos B."/>
            <person name="Barry K.W."/>
            <person name="Bonito G."/>
            <person name="Buee M."/>
            <person name="Carver A."/>
            <person name="Chen C."/>
            <person name="Cichocki N."/>
            <person name="Clum A."/>
            <person name="Culley D."/>
            <person name="Crous P.W."/>
            <person name="Fauchery L."/>
            <person name="Girlanda M."/>
            <person name="Hayes R."/>
            <person name="Keri Z."/>
            <person name="LaButti K."/>
            <person name="Lipzen A."/>
            <person name="Lombard V."/>
            <person name="Magnuson J."/>
            <person name="Maillard F."/>
            <person name="Morin E."/>
            <person name="Murat C."/>
            <person name="Nolan M."/>
            <person name="Ohm R."/>
            <person name="Pangilinan J."/>
            <person name="Pereira M."/>
            <person name="Perotto S."/>
            <person name="Peter M."/>
            <person name="Riley R."/>
            <person name="Sitrit Y."/>
            <person name="Stielow B."/>
            <person name="Szollosi G."/>
            <person name="Zifcakova L."/>
            <person name="Stursova M."/>
            <person name="Spatafora J.W."/>
            <person name="Tedersoo L."/>
            <person name="Vaario L.-M."/>
            <person name="Yamada A."/>
            <person name="Yan M."/>
            <person name="Wang P."/>
            <person name="Xu J."/>
            <person name="Bruns T."/>
            <person name="Baldrian P."/>
            <person name="Vilgalys R."/>
            <person name="Henrissat B."/>
            <person name="Grigoriev I.V."/>
            <person name="Hibbett D."/>
            <person name="Nagy L.G."/>
            <person name="Martin F.M."/>
        </authorList>
    </citation>
    <scope>NUCLEOTIDE SEQUENCE</scope>
    <source>
        <strain evidence="2">BED1</strain>
    </source>
</reference>
<name>A0AAD4GDL9_BOLED</name>
<accession>A0AAD4GDL9</accession>
<gene>
    <name evidence="2" type="ORF">L210DRAFT_2307678</name>
</gene>
<dbReference type="Pfam" id="PF20415">
    <property type="entry name" value="DUF6699"/>
    <property type="match status" value="1"/>
</dbReference>
<dbReference type="InterPro" id="IPR046522">
    <property type="entry name" value="DUF6699"/>
</dbReference>